<protein>
    <submittedName>
        <fullName evidence="1">Uncharacterized protein</fullName>
    </submittedName>
</protein>
<name>A0A4U9D0Y3_RAOTE</name>
<gene>
    <name evidence="1" type="ORF">NCTC9185_03932</name>
</gene>
<accession>A0A4U9D0Y3</accession>
<dbReference type="AlphaFoldDB" id="A0A4U9D0Y3"/>
<dbReference type="EMBL" id="CABDVU010000001">
    <property type="protein sequence ID" value="VTN11969.1"/>
    <property type="molecule type" value="Genomic_DNA"/>
</dbReference>
<evidence type="ECO:0000313" key="1">
    <source>
        <dbReference type="EMBL" id="VTN11969.1"/>
    </source>
</evidence>
<organism evidence="1 2">
    <name type="scientific">Raoultella terrigena</name>
    <name type="common">Klebsiella terrigena</name>
    <dbReference type="NCBI Taxonomy" id="577"/>
    <lineage>
        <taxon>Bacteria</taxon>
        <taxon>Pseudomonadati</taxon>
        <taxon>Pseudomonadota</taxon>
        <taxon>Gammaproteobacteria</taxon>
        <taxon>Enterobacterales</taxon>
        <taxon>Enterobacteriaceae</taxon>
        <taxon>Klebsiella/Raoultella group</taxon>
        <taxon>Raoultella</taxon>
    </lineage>
</organism>
<dbReference type="Proteomes" id="UP000339249">
    <property type="component" value="Unassembled WGS sequence"/>
</dbReference>
<proteinExistence type="predicted"/>
<reference evidence="1 2" key="1">
    <citation type="submission" date="2019-04" db="EMBL/GenBank/DDBJ databases">
        <authorList>
            <consortium name="Pathogen Informatics"/>
        </authorList>
    </citation>
    <scope>NUCLEOTIDE SEQUENCE [LARGE SCALE GENOMIC DNA]</scope>
    <source>
        <strain evidence="1 2">NCTC9185</strain>
    </source>
</reference>
<sequence>MAQVPARTDRLSQLAKRTGDVWEAQARRWLESQGLRFIAANARERGRRD</sequence>
<evidence type="ECO:0000313" key="2">
    <source>
        <dbReference type="Proteomes" id="UP000339249"/>
    </source>
</evidence>